<evidence type="ECO:0000256" key="4">
    <source>
        <dbReference type="ARBA" id="ARBA00022741"/>
    </source>
</evidence>
<dbReference type="InterPro" id="IPR011713">
    <property type="entry name" value="Leu-rich_rpt_3"/>
</dbReference>
<dbReference type="FunFam" id="1.10.8.430:FF:000002">
    <property type="entry name" value="Disease resistance protein (TIR-NBS-LRR class)"/>
    <property type="match status" value="1"/>
</dbReference>
<feature type="region of interest" description="Disordered" evidence="10">
    <location>
        <begin position="1185"/>
        <end position="1221"/>
    </location>
</feature>
<name>Q9FHM1_ARATH</name>
<dbReference type="Gene3D" id="3.40.50.10140">
    <property type="entry name" value="Toll/interleukin-1 receptor homology (TIR) domain"/>
    <property type="match status" value="1"/>
</dbReference>
<dbReference type="GO" id="GO:0061809">
    <property type="term" value="F:NAD+ nucleosidase activity, cyclic ADP-ribose generating"/>
    <property type="evidence" value="ECO:0007669"/>
    <property type="project" value="UniProtKB-EC"/>
</dbReference>
<dbReference type="Pfam" id="PF20160">
    <property type="entry name" value="C-JID"/>
    <property type="match status" value="1"/>
</dbReference>
<dbReference type="InterPro" id="IPR058192">
    <property type="entry name" value="WHD_ROQ1-like"/>
</dbReference>
<keyword evidence="7" id="KW-0067">ATP-binding</keyword>
<evidence type="ECO:0000313" key="12">
    <source>
        <dbReference type="EMBL" id="BAB08679.1"/>
    </source>
</evidence>
<dbReference type="InterPro" id="IPR002182">
    <property type="entry name" value="NB-ARC"/>
</dbReference>
<dbReference type="Gene3D" id="3.40.50.300">
    <property type="entry name" value="P-loop containing nucleotide triphosphate hydrolases"/>
    <property type="match status" value="1"/>
</dbReference>
<reference key="2">
    <citation type="journal article" date="2000" name="Nature">
        <title>Sequence and analysis of chromosome 5 of the plant Arabidopsis thaliana.</title>
        <authorList>
            <consortium name="Kazusa DNA Research Institute"/>
            <consortium name="Cold Spring Harbor and Washington University in St Louis Sequencing Consortium"/>
            <consortium name="European Union Arabidopsis Genome Sequencing Consortium"/>
            <person name="Tabata S."/>
            <person name="Kaneko T."/>
            <person name="Nakamura Y."/>
            <person name="Kotani H."/>
            <person name="Kato T."/>
            <person name="Asamizu E."/>
            <person name="Miyajima N."/>
            <person name="Sasamoto S."/>
            <person name="Kimura T."/>
            <person name="Hosouchi T."/>
            <person name="Kawashima K."/>
            <person name="Kohara M."/>
            <person name="Matsumoto M."/>
            <person name="Matsuno A."/>
            <person name="Muraki A."/>
            <person name="Nakayama S."/>
            <person name="Nakazaki N."/>
            <person name="Naruo K."/>
            <person name="Okumura S."/>
            <person name="Shinpo S."/>
            <person name="Takeuchi C."/>
            <person name="Wada T."/>
            <person name="Watanabe A."/>
            <person name="Yamada M."/>
            <person name="Yasuda M."/>
            <person name="Sato S."/>
            <person name="de la Bastide M."/>
            <person name="Huang E."/>
            <person name="Spiegel L."/>
            <person name="Gnoj L."/>
            <person name="O'Shaughnessy A."/>
            <person name="Preston R."/>
            <person name="Habermann K."/>
            <person name="Murray J."/>
            <person name="Johnson D."/>
            <person name="Rohlfing T."/>
            <person name="Nelson J."/>
            <person name="Stoneking T."/>
            <person name="Pepin K."/>
            <person name="Spieth J."/>
            <person name="Sekhon M."/>
            <person name="Armstrong J."/>
            <person name="Becker M."/>
            <person name="Belter E."/>
            <person name="Cordum H."/>
            <person name="Cordes M."/>
            <person name="Courtney L."/>
            <person name="Courtney W."/>
            <person name="Dante M."/>
            <person name="Du H."/>
            <person name="Edwards J."/>
            <person name="Fryman J."/>
            <person name="Haakensen B."/>
            <person name="Lamar E."/>
            <person name="Latreille P."/>
            <person name="Leonard S."/>
            <person name="Meyer R."/>
            <person name="Mulvaney E."/>
            <person name="Ozersky P."/>
            <person name="Riley A."/>
            <person name="Strowmatt C."/>
            <person name="Wagner-McPherson C."/>
            <person name="Wollam A."/>
            <person name="Yoakum M."/>
            <person name="Bell M."/>
            <person name="Dedhia N."/>
            <person name="Parnell L."/>
            <person name="Shah R."/>
            <person name="Rodriguez M."/>
            <person name="See L.H."/>
            <person name="Vil D."/>
            <person name="Baker J."/>
            <person name="Kirchoff K."/>
            <person name="Toth K."/>
            <person name="King L."/>
            <person name="Bahret A."/>
            <person name="Miller B."/>
            <person name="Marra M."/>
            <person name="Martienssen R."/>
            <person name="McCombie W.R."/>
            <person name="Wilson R.K."/>
            <person name="Murphy G."/>
            <person name="Bancroft I."/>
            <person name="Volckaert G."/>
            <person name="Wambutt R."/>
            <person name="Dusterhoft A."/>
            <person name="Stiekema W."/>
            <person name="Pohl T."/>
            <person name="Entian K.D."/>
            <person name="Terryn N."/>
            <person name="Hartley N."/>
            <person name="Bent E."/>
            <person name="Johnson S."/>
            <person name="Langham S.A."/>
            <person name="McCullagh B."/>
            <person name="Robben J."/>
            <person name="Grymonprez B."/>
            <person name="Zimmermann W."/>
            <person name="Ramsperger U."/>
            <person name="Wedler H."/>
            <person name="Balke K."/>
            <person name="Wedler E."/>
            <person name="Peters S."/>
            <person name="van Staveren M."/>
            <person name="Dirkse W."/>
            <person name="Mooijman P."/>
            <person name="Lankhorst R.K."/>
            <person name="Weitzenegger T."/>
            <person name="Bothe G."/>
            <person name="Rose M."/>
            <person name="Hauf J."/>
            <person name="Berneiser S."/>
            <person name="Hempel S."/>
            <person name="Feldpausch M."/>
            <person name="Lamberth S."/>
            <person name="Villarroel R."/>
            <person name="Gielen J."/>
            <person name="Ardiles W."/>
            <person name="Bents O."/>
            <person name="Lemcke K."/>
            <person name="Kolesov G."/>
            <person name="Mayer K."/>
            <person name="Rudd S."/>
            <person name="Schoof H."/>
            <person name="Schueller C."/>
            <person name="Zaccaria P."/>
            <person name="Mewes H.W."/>
            <person name="Bevan M."/>
            <person name="Fransz P."/>
        </authorList>
    </citation>
    <scope>NUCLEOTIDE SEQUENCE [LARGE SCALE GENOMIC DNA]</scope>
    <source>
        <strain>cv. Columbia</strain>
    </source>
</reference>
<feature type="compositionally biased region" description="Acidic residues" evidence="10">
    <location>
        <begin position="1188"/>
        <end position="1217"/>
    </location>
</feature>
<dbReference type="PANTHER" id="PTHR11017:SF274">
    <property type="entry name" value="ADP-RIBOSYL CYCLASE_CYCLIC ADP-RIBOSE HYDROLASE-RELATED"/>
    <property type="match status" value="1"/>
</dbReference>
<dbReference type="FunFam" id="3.40.50.300:FF:001002">
    <property type="entry name" value="Disease resistance protein (TIR-NBS-LRR class)"/>
    <property type="match status" value="1"/>
</dbReference>
<keyword evidence="3" id="KW-0677">Repeat</keyword>
<dbReference type="InterPro" id="IPR035897">
    <property type="entry name" value="Toll_tir_struct_dom_sf"/>
</dbReference>
<dbReference type="PRINTS" id="PR00364">
    <property type="entry name" value="DISEASERSIST"/>
</dbReference>
<dbReference type="GO" id="GO:0043531">
    <property type="term" value="F:ADP binding"/>
    <property type="evidence" value="ECO:0007669"/>
    <property type="project" value="InterPro"/>
</dbReference>
<keyword evidence="2" id="KW-0433">Leucine-rich repeat</keyword>
<evidence type="ECO:0000256" key="8">
    <source>
        <dbReference type="ARBA" id="ARBA00023027"/>
    </source>
</evidence>
<dbReference type="GO" id="GO:0006952">
    <property type="term" value="P:defense response"/>
    <property type="evidence" value="ECO:0007669"/>
    <property type="project" value="UniProtKB-KW"/>
</dbReference>
<dbReference type="InterPro" id="IPR027417">
    <property type="entry name" value="P-loop_NTPase"/>
</dbReference>
<evidence type="ECO:0000256" key="10">
    <source>
        <dbReference type="SAM" id="MobiDB-lite"/>
    </source>
</evidence>
<dbReference type="Gene3D" id="1.10.8.430">
    <property type="entry name" value="Helical domain of apoptotic protease-activating factors"/>
    <property type="match status" value="1"/>
</dbReference>
<accession>Q9FHM1</accession>
<dbReference type="EMBL" id="AB018109">
    <property type="protein sequence ID" value="BAB08679.1"/>
    <property type="molecule type" value="Genomic_DNA"/>
</dbReference>
<dbReference type="InterPro" id="IPR042197">
    <property type="entry name" value="Apaf_helical"/>
</dbReference>
<dbReference type="ExpressionAtlas" id="Q9FHM1">
    <property type="expression patterns" value="baseline and differential"/>
</dbReference>
<dbReference type="GO" id="GO:0005524">
    <property type="term" value="F:ATP binding"/>
    <property type="evidence" value="ECO:0007669"/>
    <property type="project" value="UniProtKB-KW"/>
</dbReference>
<dbReference type="InterPro" id="IPR000157">
    <property type="entry name" value="TIR_dom"/>
</dbReference>
<keyword evidence="4" id="KW-0547">Nucleotide-binding</keyword>
<keyword evidence="8" id="KW-0520">NAD</keyword>
<dbReference type="TAIR" id="AT5G51630"/>
<evidence type="ECO:0000256" key="9">
    <source>
        <dbReference type="ARBA" id="ARBA00047304"/>
    </source>
</evidence>
<evidence type="ECO:0000256" key="3">
    <source>
        <dbReference type="ARBA" id="ARBA00022737"/>
    </source>
</evidence>
<dbReference type="PhylomeDB" id="Q9FHM1"/>
<dbReference type="GO" id="GO:0007165">
    <property type="term" value="P:signal transduction"/>
    <property type="evidence" value="ECO:0007669"/>
    <property type="project" value="InterPro"/>
</dbReference>
<dbReference type="EC" id="3.2.2.6" evidence="1"/>
<dbReference type="SUPFAM" id="SSF52200">
    <property type="entry name" value="Toll/Interleukin receptor TIR domain"/>
    <property type="match status" value="1"/>
</dbReference>
<feature type="domain" description="TIR" evidence="11">
    <location>
        <begin position="9"/>
        <end position="173"/>
    </location>
</feature>
<dbReference type="InterPro" id="IPR045344">
    <property type="entry name" value="C-JID"/>
</dbReference>
<organism evidence="12">
    <name type="scientific">Arabidopsis thaliana</name>
    <name type="common">Mouse-ear cress</name>
    <dbReference type="NCBI Taxonomy" id="3702"/>
    <lineage>
        <taxon>Eukaryota</taxon>
        <taxon>Viridiplantae</taxon>
        <taxon>Streptophyta</taxon>
        <taxon>Embryophyta</taxon>
        <taxon>Tracheophyta</taxon>
        <taxon>Spermatophyta</taxon>
        <taxon>Magnoliopsida</taxon>
        <taxon>eudicotyledons</taxon>
        <taxon>Gunneridae</taxon>
        <taxon>Pentapetalae</taxon>
        <taxon>rosids</taxon>
        <taxon>malvids</taxon>
        <taxon>Brassicales</taxon>
        <taxon>Brassicaceae</taxon>
        <taxon>Camelineae</taxon>
        <taxon>Arabidopsis</taxon>
    </lineage>
</organism>
<evidence type="ECO:0000256" key="7">
    <source>
        <dbReference type="ARBA" id="ARBA00022840"/>
    </source>
</evidence>
<proteinExistence type="predicted"/>
<dbReference type="Pfam" id="PF23282">
    <property type="entry name" value="WHD_ROQ1"/>
    <property type="match status" value="1"/>
</dbReference>
<evidence type="ECO:0000259" key="11">
    <source>
        <dbReference type="PROSITE" id="PS50104"/>
    </source>
</evidence>
<dbReference type="Pfam" id="PF01582">
    <property type="entry name" value="TIR"/>
    <property type="match status" value="1"/>
</dbReference>
<dbReference type="FunFam" id="3.40.50.10140:FF:000007">
    <property type="entry name" value="Disease resistance protein (TIR-NBS-LRR class)"/>
    <property type="match status" value="1"/>
</dbReference>
<dbReference type="SUPFAM" id="SSF52058">
    <property type="entry name" value="L domain-like"/>
    <property type="match status" value="2"/>
</dbReference>
<protein>
    <recommendedName>
        <fullName evidence="1">ADP-ribosyl cyclase/cyclic ADP-ribose hydrolase</fullName>
        <ecNumber evidence="1">3.2.2.6</ecNumber>
    </recommendedName>
</protein>
<reference evidence="12" key="1">
    <citation type="journal article" date="2000" name="DNA Res.">
        <title>Structural analysis of Arabidopsis thaliana chromosome 5. X. Sequence features of the regions of 3,076,755 bp covered by sixty P1 and TAC clones.</title>
        <authorList>
            <person name="Sato S."/>
            <person name="Nakamura Y."/>
            <person name="Kaneko T."/>
            <person name="Katoh T."/>
            <person name="Asamizu E."/>
            <person name="Kotani H."/>
            <person name="Tabata S."/>
        </authorList>
    </citation>
    <scope>NUCLEOTIDE SEQUENCE [LARGE SCALE GENOMIC DNA]</scope>
</reference>
<dbReference type="PANTHER" id="PTHR11017">
    <property type="entry name" value="LEUCINE-RICH REPEAT-CONTAINING PROTEIN"/>
    <property type="match status" value="1"/>
</dbReference>
<keyword evidence="6" id="KW-0611">Plant defense</keyword>
<keyword evidence="5" id="KW-0378">Hydrolase</keyword>
<evidence type="ECO:0000256" key="1">
    <source>
        <dbReference type="ARBA" id="ARBA00011982"/>
    </source>
</evidence>
<sequence>MASSSSRSWTYDVFPSFSGEDVRKSFLSHLLKKLHRKSINTFIDNNIERSHAIAPDLLSAINNSMISIVVFSKKYASSTWCLNELVEIHKCYKELTQIVIPIFYEVDPSDVRKQTREFGEFFKVTCVGKTEDVKQQWIEALEEVASIAGHDSKNWPNEANMIEHIAKDVLNKLIATSSSNCFGDLVGIEAHLKAVKSILCLESEEARMVGILGPSGIGKTTIARILYSKLSSQFDYHVFGSFKRTNQDNYGMKLSWEEQFLSEILDQKDLKISQLGVVKQRLKHKKVLIVLDDVDNLELLKTLVGQTGWFGPGSRIIVTTQDRILLKSHKIDHIYEVGYPSRKLALRILCRSAFDRNSPPDGFMQLANEVTELVGNLPLALNIMGSSLKGRDKEEWIEMMPSLRNSLVDGEILKTLRVSYDRLHGNYQEIFLYIACLLNCCGVEYIISMLGDNAIIGLKILAEKSLIHISPLDKTVEMHSLLQKLGRKIVRDESFGNPGKRRFLLDAEDICDVFTDNTGTETVLGISLNTLEINGTLSVDDKSFQGMHNLQFLKVFENWRRGSGEGILSLPQGLNSLPRKLRLLHWYKFPLRCMPSNFKAEYLVNLEMAYSQLERLWEGTQQLGSLKKMDLSKSENLKEIPDLSYAVNLEEMDLCSCKSLVTLPSSVRNLDKLRVLRMSSCSNVEVLPTDLNLESLDLLNLEDCSQLRSFPQISRNISILNLSGTAIDEESSLWIENMSRLTHLRWDFCPLKSLPSNFRQEHLVSLHMTHSKLEKLWEGAQPFGNLVNIDLSLSEKLKEFPNLSKVTNLDTLDLYGCKSLVTVPSSIQSLSKLTELNMRRCTGLEALPTDVNLESLHTLDLSGCSKLTTFPKISRNIERLLLDDTAIEEVPSWIDDFFELTTLSMKGCKRLRNISTSICELKCIEVANFSDCERLTEFDDASMVRRILRTIDDLIALYEEASFLHAIFVLCRKLVSICAMVFKYPQALSYFFNSPEADLIFANCSSLDRDAETLILESNHGCAVLPGGKVPNCFMNQACGSSVSIPLHESYYSEEFLGFKACIVLETPPDLNFKQSWIWVRCYFRDKCVEHSVQFSWDSNKMDHLLMINFRLPTKEIIGCPSQLDTDDLMFFFYHHMYYACNSYVNPSPCSVQRIKGCGIKFWDVSPRVLSQSELDTYFSWPVKGEGEAEGESEGESEDEQEEDEDEDAYLEIEDDSSLSSFVEENIGESFLNTNTLVR</sequence>
<dbReference type="Pfam" id="PF00931">
    <property type="entry name" value="NB-ARC"/>
    <property type="match status" value="1"/>
</dbReference>
<comment type="catalytic activity">
    <reaction evidence="9">
        <text>NAD(+) + H2O = ADP-D-ribose + nicotinamide + H(+)</text>
        <dbReference type="Rhea" id="RHEA:16301"/>
        <dbReference type="ChEBI" id="CHEBI:15377"/>
        <dbReference type="ChEBI" id="CHEBI:15378"/>
        <dbReference type="ChEBI" id="CHEBI:17154"/>
        <dbReference type="ChEBI" id="CHEBI:57540"/>
        <dbReference type="ChEBI" id="CHEBI:57967"/>
        <dbReference type="EC" id="3.2.2.6"/>
    </reaction>
    <physiologicalReaction direction="left-to-right" evidence="9">
        <dbReference type="Rhea" id="RHEA:16302"/>
    </physiologicalReaction>
</comment>
<dbReference type="InterPro" id="IPR044974">
    <property type="entry name" value="Disease_R_plants"/>
</dbReference>
<dbReference type="FunFam" id="3.80.10.10:FF:000359">
    <property type="entry name" value="Disease resistance protein (TIR-NBS-LRR class) family"/>
    <property type="match status" value="1"/>
</dbReference>
<dbReference type="AlphaFoldDB" id="Q9FHM1"/>
<dbReference type="Pfam" id="PF07725">
    <property type="entry name" value="LRR_3"/>
    <property type="match status" value="2"/>
</dbReference>
<dbReference type="InterPro" id="IPR003593">
    <property type="entry name" value="AAA+_ATPase"/>
</dbReference>
<evidence type="ECO:0000256" key="6">
    <source>
        <dbReference type="ARBA" id="ARBA00022821"/>
    </source>
</evidence>
<dbReference type="SMART" id="SM00382">
    <property type="entry name" value="AAA"/>
    <property type="match status" value="1"/>
</dbReference>
<evidence type="ECO:0000256" key="5">
    <source>
        <dbReference type="ARBA" id="ARBA00022801"/>
    </source>
</evidence>
<dbReference type="InterPro" id="IPR036390">
    <property type="entry name" value="WH_DNA-bd_sf"/>
</dbReference>
<dbReference type="Gene3D" id="3.80.10.10">
    <property type="entry name" value="Ribonuclease Inhibitor"/>
    <property type="match status" value="2"/>
</dbReference>
<dbReference type="InterPro" id="IPR032675">
    <property type="entry name" value="LRR_dom_sf"/>
</dbReference>
<dbReference type="SUPFAM" id="SSF52540">
    <property type="entry name" value="P-loop containing nucleoside triphosphate hydrolases"/>
    <property type="match status" value="1"/>
</dbReference>
<evidence type="ECO:0000256" key="2">
    <source>
        <dbReference type="ARBA" id="ARBA00022614"/>
    </source>
</evidence>
<dbReference type="PROSITE" id="PS50104">
    <property type="entry name" value="TIR"/>
    <property type="match status" value="1"/>
</dbReference>
<dbReference type="SMART" id="SM00255">
    <property type="entry name" value="TIR"/>
    <property type="match status" value="1"/>
</dbReference>
<dbReference type="SUPFAM" id="SSF46785">
    <property type="entry name" value="Winged helix' DNA-binding domain"/>
    <property type="match status" value="1"/>
</dbReference>